<dbReference type="InterPro" id="IPR036047">
    <property type="entry name" value="F-box-like_dom_sf"/>
</dbReference>
<sequence length="560" mass="60937">MCDYVMRPARRQRTDGGGGGGGGCGDGNMEIPNDLLICEVLTRLPVKSLLRFRSVCRSWRDAVADPAFVRRHLELSRSATPPSTTVLAVHTRMDHDPDERAAPEDVVSFHRVRPGQSPAAAAAIVELMHEEALECAGIHLFASHCDGLVAVAATAGKIFVCNPATKEFFLLPPGGRGGPSKEKAVLGFDPCTGRYVVARCFFRRDVYCRDEDTGVLQYLEYDINDIVHEVFVLGPSGSGDWEATVTPPCTIYTNLPAACAGGAFYWVANDQSDGTFAVERPNCLVRFAMNDGTFAVVPLPQGVTFMDVDFDSITELGGELCYSQITSGTAYNIWTLQLPEDEEEEGHRWSLRWRIDFRRRVGVVLPLAMSDDGGTLTVYEHRVGIHRLDGGRESHPEKVVDMAAVSRGLVGQWIAGYGCDRQCGGSGDHDREQCDGGGPAHNRQQCGDGDHDSEQCGGGGDYGCEQCGGDGNYCERCGGDDEDDWEQCGGDDGDGDGDGVGEPLDLGQGDHGDYDGDEYDDGYDYDGEEEYWYLQGGRYKALRPALRSLFAYVPSLVKID</sequence>
<dbReference type="PANTHER" id="PTHR31672:SF13">
    <property type="entry name" value="F-BOX PROTEIN CPR30-LIKE"/>
    <property type="match status" value="1"/>
</dbReference>
<dbReference type="InterPro" id="IPR050796">
    <property type="entry name" value="SCF_F-box_component"/>
</dbReference>
<reference evidence="3" key="1">
    <citation type="submission" date="2015-04" db="UniProtKB">
        <authorList>
            <consortium name="EnsemblPlants"/>
        </authorList>
    </citation>
    <scope>IDENTIFICATION</scope>
</reference>
<feature type="region of interest" description="Disordered" evidence="1">
    <location>
        <begin position="1"/>
        <end position="23"/>
    </location>
</feature>
<reference evidence="3" key="2">
    <citation type="submission" date="2018-05" db="EMBL/GenBank/DDBJ databases">
        <title>OgluRS3 (Oryza glumaepatula Reference Sequence Version 3).</title>
        <authorList>
            <person name="Zhang J."/>
            <person name="Kudrna D."/>
            <person name="Lee S."/>
            <person name="Talag J."/>
            <person name="Welchert J."/>
            <person name="Wing R.A."/>
        </authorList>
    </citation>
    <scope>NUCLEOTIDE SEQUENCE [LARGE SCALE GENOMIC DNA]</scope>
</reference>
<dbReference type="InterPro" id="IPR001810">
    <property type="entry name" value="F-box_dom"/>
</dbReference>
<dbReference type="EnsemblPlants" id="OGLUM04G09900.1">
    <property type="protein sequence ID" value="OGLUM04G09900.1"/>
    <property type="gene ID" value="OGLUM04G09900"/>
</dbReference>
<dbReference type="InterPro" id="IPR013187">
    <property type="entry name" value="F-box-assoc_dom_typ3"/>
</dbReference>
<dbReference type="AlphaFoldDB" id="A0A0D9ZJX1"/>
<dbReference type="Gramene" id="OGLUM04G09900.1">
    <property type="protein sequence ID" value="OGLUM04G09900.1"/>
    <property type="gene ID" value="OGLUM04G09900"/>
</dbReference>
<dbReference type="Pfam" id="PF08268">
    <property type="entry name" value="FBA_3"/>
    <property type="match status" value="1"/>
</dbReference>
<name>A0A0D9ZJX1_9ORYZ</name>
<dbReference type="InterPro" id="IPR017451">
    <property type="entry name" value="F-box-assoc_interact_dom"/>
</dbReference>
<evidence type="ECO:0000313" key="4">
    <source>
        <dbReference type="Proteomes" id="UP000026961"/>
    </source>
</evidence>
<feature type="region of interest" description="Disordered" evidence="1">
    <location>
        <begin position="485"/>
        <end position="523"/>
    </location>
</feature>
<accession>A0A0D9ZJX1</accession>
<dbReference type="SMART" id="SM00256">
    <property type="entry name" value="FBOX"/>
    <property type="match status" value="1"/>
</dbReference>
<dbReference type="Gene3D" id="1.20.1280.50">
    <property type="match status" value="1"/>
</dbReference>
<dbReference type="eggNOG" id="ENOG502SZXT">
    <property type="taxonomic scope" value="Eukaryota"/>
</dbReference>
<dbReference type="PANTHER" id="PTHR31672">
    <property type="entry name" value="BNACNNG10540D PROTEIN"/>
    <property type="match status" value="1"/>
</dbReference>
<evidence type="ECO:0000313" key="3">
    <source>
        <dbReference type="EnsemblPlants" id="OGLUM04G09900.1"/>
    </source>
</evidence>
<dbReference type="Pfam" id="PF00646">
    <property type="entry name" value="F-box"/>
    <property type="match status" value="1"/>
</dbReference>
<dbReference type="CDD" id="cd22157">
    <property type="entry name" value="F-box_AtFBW1-like"/>
    <property type="match status" value="1"/>
</dbReference>
<dbReference type="HOGENOM" id="CLU_490386_0_0_1"/>
<dbReference type="Proteomes" id="UP000026961">
    <property type="component" value="Chromosome 4"/>
</dbReference>
<keyword evidence="4" id="KW-1185">Reference proteome</keyword>
<proteinExistence type="predicted"/>
<dbReference type="SUPFAM" id="SSF81383">
    <property type="entry name" value="F-box domain"/>
    <property type="match status" value="1"/>
</dbReference>
<dbReference type="STRING" id="40148.A0A0D9ZJX1"/>
<feature type="compositionally biased region" description="Acidic residues" evidence="1">
    <location>
        <begin position="485"/>
        <end position="499"/>
    </location>
</feature>
<evidence type="ECO:0000259" key="2">
    <source>
        <dbReference type="SMART" id="SM00256"/>
    </source>
</evidence>
<evidence type="ECO:0000256" key="1">
    <source>
        <dbReference type="SAM" id="MobiDB-lite"/>
    </source>
</evidence>
<protein>
    <recommendedName>
        <fullName evidence="2">F-box domain-containing protein</fullName>
    </recommendedName>
</protein>
<organism evidence="3">
    <name type="scientific">Oryza glumipatula</name>
    <dbReference type="NCBI Taxonomy" id="40148"/>
    <lineage>
        <taxon>Eukaryota</taxon>
        <taxon>Viridiplantae</taxon>
        <taxon>Streptophyta</taxon>
        <taxon>Embryophyta</taxon>
        <taxon>Tracheophyta</taxon>
        <taxon>Spermatophyta</taxon>
        <taxon>Magnoliopsida</taxon>
        <taxon>Liliopsida</taxon>
        <taxon>Poales</taxon>
        <taxon>Poaceae</taxon>
        <taxon>BOP clade</taxon>
        <taxon>Oryzoideae</taxon>
        <taxon>Oryzeae</taxon>
        <taxon>Oryzinae</taxon>
        <taxon>Oryza</taxon>
    </lineage>
</organism>
<dbReference type="NCBIfam" id="TIGR01640">
    <property type="entry name" value="F_box_assoc_1"/>
    <property type="match status" value="1"/>
</dbReference>
<feature type="domain" description="F-box" evidence="2">
    <location>
        <begin position="31"/>
        <end position="72"/>
    </location>
</feature>
<feature type="region of interest" description="Disordered" evidence="1">
    <location>
        <begin position="428"/>
        <end position="452"/>
    </location>
</feature>